<dbReference type="InterPro" id="IPR050093">
    <property type="entry name" value="ABC_SmlMolc_Importer"/>
</dbReference>
<dbReference type="EMBL" id="RAPK01000008">
    <property type="protein sequence ID" value="RKD73233.1"/>
    <property type="molecule type" value="Genomic_DNA"/>
</dbReference>
<evidence type="ECO:0000259" key="13">
    <source>
        <dbReference type="PROSITE" id="PS50893"/>
    </source>
</evidence>
<evidence type="ECO:0000256" key="12">
    <source>
        <dbReference type="ARBA" id="ARBA00070305"/>
    </source>
</evidence>
<dbReference type="GO" id="GO:0015408">
    <property type="term" value="F:ABC-type ferric iron transporter activity"/>
    <property type="evidence" value="ECO:0007669"/>
    <property type="project" value="InterPro"/>
</dbReference>
<dbReference type="Gene3D" id="3.40.50.300">
    <property type="entry name" value="P-loop containing nucleotide triphosphate hydrolases"/>
    <property type="match status" value="1"/>
</dbReference>
<dbReference type="InterPro" id="IPR003593">
    <property type="entry name" value="AAA+_ATPase"/>
</dbReference>
<evidence type="ECO:0000256" key="5">
    <source>
        <dbReference type="ARBA" id="ARBA00022840"/>
    </source>
</evidence>
<evidence type="ECO:0000256" key="2">
    <source>
        <dbReference type="ARBA" id="ARBA00022475"/>
    </source>
</evidence>
<dbReference type="PROSITE" id="PS00211">
    <property type="entry name" value="ABC_TRANSPORTER_1"/>
    <property type="match status" value="1"/>
</dbReference>
<feature type="domain" description="ABC transporter" evidence="13">
    <location>
        <begin position="4"/>
        <end position="234"/>
    </location>
</feature>
<dbReference type="GO" id="GO:0015418">
    <property type="term" value="F:ABC-type quaternary ammonium compound transporting activity"/>
    <property type="evidence" value="ECO:0007669"/>
    <property type="project" value="UniProtKB-EC"/>
</dbReference>
<keyword evidence="7" id="KW-0406">Ion transport</keyword>
<dbReference type="InterPro" id="IPR015853">
    <property type="entry name" value="ABC_transpr_FbpC"/>
</dbReference>
<comment type="caution">
    <text evidence="14">The sequence shown here is derived from an EMBL/GenBank/DDBJ whole genome shotgun (WGS) entry which is preliminary data.</text>
</comment>
<dbReference type="SUPFAM" id="SSF52540">
    <property type="entry name" value="P-loop containing nucleoside triphosphate hydrolases"/>
    <property type="match status" value="1"/>
</dbReference>
<evidence type="ECO:0000256" key="7">
    <source>
        <dbReference type="ARBA" id="ARBA00023065"/>
    </source>
</evidence>
<protein>
    <recommendedName>
        <fullName evidence="12">Carnitine transport ATP-binding protein OpuCA</fullName>
        <ecNumber evidence="11">7.6.2.9</ecNumber>
    </recommendedName>
</protein>
<keyword evidence="5 14" id="KW-0067">ATP-binding</keyword>
<keyword evidence="6" id="KW-0408">Iron</keyword>
<dbReference type="SMART" id="SM00382">
    <property type="entry name" value="AAA"/>
    <property type="match status" value="1"/>
</dbReference>
<keyword evidence="2" id="KW-1003">Cell membrane</keyword>
<comment type="subunit">
    <text evidence="10">The complex is composed of two ATP-binding proteins (OpuCA), two transmembrane proteins (OpuCB and OpuCD) and a solute-binding protein (OpuCC).</text>
</comment>
<accession>A0A419V412</accession>
<comment type="catalytic activity">
    <reaction evidence="9">
        <text>a quaternary ammonium(out) + ATP + H2O = a quaternary ammonium(in) + ADP + phosphate + H(+)</text>
        <dbReference type="Rhea" id="RHEA:11036"/>
        <dbReference type="ChEBI" id="CHEBI:15377"/>
        <dbReference type="ChEBI" id="CHEBI:15378"/>
        <dbReference type="ChEBI" id="CHEBI:30616"/>
        <dbReference type="ChEBI" id="CHEBI:35267"/>
        <dbReference type="ChEBI" id="CHEBI:43474"/>
        <dbReference type="ChEBI" id="CHEBI:456216"/>
        <dbReference type="EC" id="7.6.2.9"/>
    </reaction>
</comment>
<dbReference type="Proteomes" id="UP000285120">
    <property type="component" value="Unassembled WGS sequence"/>
</dbReference>
<gene>
    <name evidence="14" type="ORF">ATL39_1524</name>
</gene>
<dbReference type="EC" id="7.6.2.9" evidence="11"/>
<dbReference type="GO" id="GO:0005524">
    <property type="term" value="F:ATP binding"/>
    <property type="evidence" value="ECO:0007669"/>
    <property type="project" value="UniProtKB-KW"/>
</dbReference>
<evidence type="ECO:0000256" key="6">
    <source>
        <dbReference type="ARBA" id="ARBA00023004"/>
    </source>
</evidence>
<dbReference type="InterPro" id="IPR027417">
    <property type="entry name" value="P-loop_NTPase"/>
</dbReference>
<dbReference type="PANTHER" id="PTHR42781:SF4">
    <property type="entry name" value="SPERMIDINE_PUTRESCINE IMPORT ATP-BINDING PROTEIN POTA"/>
    <property type="match status" value="1"/>
</dbReference>
<organism evidence="14 15">
    <name type="scientific">Sinobaca qinghaiensis</name>
    <dbReference type="NCBI Taxonomy" id="342944"/>
    <lineage>
        <taxon>Bacteria</taxon>
        <taxon>Bacillati</taxon>
        <taxon>Bacillota</taxon>
        <taxon>Bacilli</taxon>
        <taxon>Bacillales</taxon>
        <taxon>Sporolactobacillaceae</taxon>
        <taxon>Sinobaca</taxon>
    </lineage>
</organism>
<reference evidence="14 15" key="1">
    <citation type="submission" date="2018-09" db="EMBL/GenBank/DDBJ databases">
        <title>Genomic Encyclopedia of Archaeal and Bacterial Type Strains, Phase II (KMG-II): from individual species to whole genera.</title>
        <authorList>
            <person name="Goeker M."/>
        </authorList>
    </citation>
    <scope>NUCLEOTIDE SEQUENCE [LARGE SCALE GENOMIC DNA]</scope>
    <source>
        <strain evidence="14 15">DSM 17008</strain>
    </source>
</reference>
<evidence type="ECO:0000256" key="11">
    <source>
        <dbReference type="ARBA" id="ARBA00066388"/>
    </source>
</evidence>
<keyword evidence="15" id="KW-1185">Reference proteome</keyword>
<dbReference type="GO" id="GO:0016020">
    <property type="term" value="C:membrane"/>
    <property type="evidence" value="ECO:0007669"/>
    <property type="project" value="InterPro"/>
</dbReference>
<evidence type="ECO:0000256" key="3">
    <source>
        <dbReference type="ARBA" id="ARBA00022496"/>
    </source>
</evidence>
<dbReference type="CDD" id="cd03259">
    <property type="entry name" value="ABC_Carb_Solutes_like"/>
    <property type="match status" value="1"/>
</dbReference>
<name>A0A419V412_9BACL</name>
<dbReference type="OrthoDB" id="9790614at2"/>
<dbReference type="RefSeq" id="WP_120192714.1">
    <property type="nucleotide sequence ID" value="NZ_RAPK01000008.1"/>
</dbReference>
<dbReference type="PROSITE" id="PS50893">
    <property type="entry name" value="ABC_TRANSPORTER_2"/>
    <property type="match status" value="1"/>
</dbReference>
<dbReference type="PANTHER" id="PTHR42781">
    <property type="entry name" value="SPERMIDINE/PUTRESCINE IMPORT ATP-BINDING PROTEIN POTA"/>
    <property type="match status" value="1"/>
</dbReference>
<dbReference type="InterPro" id="IPR003439">
    <property type="entry name" value="ABC_transporter-like_ATP-bd"/>
</dbReference>
<dbReference type="FunFam" id="3.40.50.300:FF:000425">
    <property type="entry name" value="Probable ABC transporter, ATP-binding subunit"/>
    <property type="match status" value="1"/>
</dbReference>
<dbReference type="AlphaFoldDB" id="A0A419V412"/>
<evidence type="ECO:0000313" key="14">
    <source>
        <dbReference type="EMBL" id="RKD73233.1"/>
    </source>
</evidence>
<evidence type="ECO:0000256" key="8">
    <source>
        <dbReference type="ARBA" id="ARBA00023136"/>
    </source>
</evidence>
<evidence type="ECO:0000256" key="1">
    <source>
        <dbReference type="ARBA" id="ARBA00022448"/>
    </source>
</evidence>
<dbReference type="GO" id="GO:0016887">
    <property type="term" value="F:ATP hydrolysis activity"/>
    <property type="evidence" value="ECO:0007669"/>
    <property type="project" value="InterPro"/>
</dbReference>
<keyword evidence="8" id="KW-0472">Membrane</keyword>
<keyword evidence="1" id="KW-0813">Transport</keyword>
<dbReference type="Pfam" id="PF00005">
    <property type="entry name" value="ABC_tran"/>
    <property type="match status" value="1"/>
</dbReference>
<proteinExistence type="predicted"/>
<sequence>MAYLEIQSLTKQYKNEIVLNKVDIKLERGETMSILGRSGTGKTTLLRTIAGIVKEDDGDIFINGENVKEKPAEDRPVVMMFQKPLLFPHMNAADNTAYGLKVKKVPSGKRRQEAEKFLEKVGLAGFGDKFPAECSGGEQQRISLARALIVKPKLLLMDEPFSHLDSELRRSMRLWVKEVLKEEGVTALFVTHDREEAEQMGDKLAVLGDGEILQSGLAEELYRRPAHPIVASLASEGFFTKEGAFVPLAAMSTKETTQPSRAFRAVIMEERQAYGLRFYNYYLKEEEVVIALQDESGTAVPGNETVLYAPASSLLFSEHTGLLRAEGEKK</sequence>
<evidence type="ECO:0000256" key="10">
    <source>
        <dbReference type="ARBA" id="ARBA00063934"/>
    </source>
</evidence>
<evidence type="ECO:0000313" key="15">
    <source>
        <dbReference type="Proteomes" id="UP000285120"/>
    </source>
</evidence>
<dbReference type="InterPro" id="IPR017871">
    <property type="entry name" value="ABC_transporter-like_CS"/>
</dbReference>
<evidence type="ECO:0000256" key="4">
    <source>
        <dbReference type="ARBA" id="ARBA00022741"/>
    </source>
</evidence>
<keyword evidence="4" id="KW-0547">Nucleotide-binding</keyword>
<keyword evidence="3" id="KW-0410">Iron transport</keyword>
<evidence type="ECO:0000256" key="9">
    <source>
        <dbReference type="ARBA" id="ARBA00052482"/>
    </source>
</evidence>